<comment type="caution">
    <text evidence="10">The sequence shown here is derived from an EMBL/GenBank/DDBJ whole genome shotgun (WGS) entry which is preliminary data.</text>
</comment>
<dbReference type="Pfam" id="PF07977">
    <property type="entry name" value="FabA"/>
    <property type="match status" value="1"/>
</dbReference>
<comment type="similarity">
    <text evidence="2 9">Belongs to the thioester dehydratase family. FabZ subfamily.</text>
</comment>
<comment type="catalytic activity">
    <reaction evidence="9">
        <text>a (3R)-hydroxyacyl-[ACP] = a (2E)-enoyl-[ACP] + H2O</text>
        <dbReference type="Rhea" id="RHEA:13097"/>
        <dbReference type="Rhea" id="RHEA-COMP:9925"/>
        <dbReference type="Rhea" id="RHEA-COMP:9945"/>
        <dbReference type="ChEBI" id="CHEBI:15377"/>
        <dbReference type="ChEBI" id="CHEBI:78784"/>
        <dbReference type="ChEBI" id="CHEBI:78827"/>
        <dbReference type="EC" id="4.2.1.59"/>
    </reaction>
</comment>
<comment type="subcellular location">
    <subcellularLocation>
        <location evidence="1 9">Cytoplasm</location>
    </subcellularLocation>
</comment>
<evidence type="ECO:0000313" key="11">
    <source>
        <dbReference type="Proteomes" id="UP000269692"/>
    </source>
</evidence>
<reference evidence="10 11" key="1">
    <citation type="submission" date="2018-10" db="EMBL/GenBank/DDBJ databases">
        <title>Xanthobacter tagetidis genome sequencing and assembly.</title>
        <authorList>
            <person name="Maclea K.S."/>
            <person name="Goen A.E."/>
            <person name="Fatima S.A."/>
        </authorList>
    </citation>
    <scope>NUCLEOTIDE SEQUENCE [LARGE SCALE GENOMIC DNA]</scope>
    <source>
        <strain evidence="10 11">ATCC 700314</strain>
    </source>
</reference>
<sequence length="167" mass="18689">MSETPQPENEAKSAAEPAPAKVLQSVDIQRVLACLPHRYPFLLVDRVEQIDGDLSCVGIKNVTANEPHFQGHFPGNPVMPGVLIMEGMAQTAGVICVLGKERETPSLVYFMTIDEAKFRRPVVPGDVLEYHMTRIARRRNMWWYRGEAKVRGELVAEARLGAMIMET</sequence>
<dbReference type="Proteomes" id="UP000269692">
    <property type="component" value="Unassembled WGS sequence"/>
</dbReference>
<dbReference type="SUPFAM" id="SSF54637">
    <property type="entry name" value="Thioesterase/thiol ester dehydrase-isomerase"/>
    <property type="match status" value="1"/>
</dbReference>
<evidence type="ECO:0000256" key="4">
    <source>
        <dbReference type="ARBA" id="ARBA00022516"/>
    </source>
</evidence>
<comment type="function">
    <text evidence="8 9">Involved in unsaturated fatty acids biosynthesis. Catalyzes the dehydration of short chain beta-hydroxyacyl-ACPs and long chain saturated and unsaturated beta-hydroxyacyl-ACPs.</text>
</comment>
<keyword evidence="6 9" id="KW-0443">Lipid metabolism</keyword>
<evidence type="ECO:0000313" key="10">
    <source>
        <dbReference type="EMBL" id="RLP77153.1"/>
    </source>
</evidence>
<evidence type="ECO:0000256" key="6">
    <source>
        <dbReference type="ARBA" id="ARBA00023098"/>
    </source>
</evidence>
<dbReference type="EMBL" id="RCTF01000011">
    <property type="protein sequence ID" value="RLP77153.1"/>
    <property type="molecule type" value="Genomic_DNA"/>
</dbReference>
<dbReference type="Gene3D" id="3.10.129.10">
    <property type="entry name" value="Hotdog Thioesterase"/>
    <property type="match status" value="1"/>
</dbReference>
<organism evidence="10 11">
    <name type="scientific">Xanthobacter tagetidis</name>
    <dbReference type="NCBI Taxonomy" id="60216"/>
    <lineage>
        <taxon>Bacteria</taxon>
        <taxon>Pseudomonadati</taxon>
        <taxon>Pseudomonadota</taxon>
        <taxon>Alphaproteobacteria</taxon>
        <taxon>Hyphomicrobiales</taxon>
        <taxon>Xanthobacteraceae</taxon>
        <taxon>Xanthobacter</taxon>
    </lineage>
</organism>
<dbReference type="OrthoDB" id="9772788at2"/>
<dbReference type="PANTHER" id="PTHR30272">
    <property type="entry name" value="3-HYDROXYACYL-[ACYL-CARRIER-PROTEIN] DEHYDRATASE"/>
    <property type="match status" value="1"/>
</dbReference>
<keyword evidence="7 9" id="KW-0456">Lyase</keyword>
<evidence type="ECO:0000256" key="3">
    <source>
        <dbReference type="ARBA" id="ARBA00022490"/>
    </source>
</evidence>
<dbReference type="InterPro" id="IPR013114">
    <property type="entry name" value="FabA_FabZ"/>
</dbReference>
<dbReference type="GO" id="GO:0016020">
    <property type="term" value="C:membrane"/>
    <property type="evidence" value="ECO:0007669"/>
    <property type="project" value="GOC"/>
</dbReference>
<keyword evidence="4 9" id="KW-0444">Lipid biosynthesis</keyword>
<dbReference type="CDD" id="cd01288">
    <property type="entry name" value="FabZ"/>
    <property type="match status" value="1"/>
</dbReference>
<dbReference type="EC" id="4.2.1.59" evidence="9"/>
<dbReference type="GO" id="GO:0005737">
    <property type="term" value="C:cytoplasm"/>
    <property type="evidence" value="ECO:0007669"/>
    <property type="project" value="UniProtKB-SubCell"/>
</dbReference>
<keyword evidence="11" id="KW-1185">Reference proteome</keyword>
<dbReference type="NCBIfam" id="NF000582">
    <property type="entry name" value="PRK00006.1"/>
    <property type="match status" value="1"/>
</dbReference>
<evidence type="ECO:0000256" key="2">
    <source>
        <dbReference type="ARBA" id="ARBA00009174"/>
    </source>
</evidence>
<dbReference type="FunFam" id="3.10.129.10:FF:000001">
    <property type="entry name" value="3-hydroxyacyl-[acyl-carrier-protein] dehydratase FabZ"/>
    <property type="match status" value="1"/>
</dbReference>
<dbReference type="GO" id="GO:0009245">
    <property type="term" value="P:lipid A biosynthetic process"/>
    <property type="evidence" value="ECO:0007669"/>
    <property type="project" value="UniProtKB-UniRule"/>
</dbReference>
<evidence type="ECO:0000256" key="1">
    <source>
        <dbReference type="ARBA" id="ARBA00004496"/>
    </source>
</evidence>
<keyword evidence="5 9" id="KW-0441">Lipid A biosynthesis</keyword>
<feature type="active site" evidence="9">
    <location>
        <position position="72"/>
    </location>
</feature>
<accession>A0A3L7AA31</accession>
<dbReference type="InterPro" id="IPR029069">
    <property type="entry name" value="HotDog_dom_sf"/>
</dbReference>
<dbReference type="AlphaFoldDB" id="A0A3L7AA31"/>
<dbReference type="GO" id="GO:0019171">
    <property type="term" value="F:(3R)-hydroxyacyl-[acyl-carrier-protein] dehydratase activity"/>
    <property type="evidence" value="ECO:0007669"/>
    <property type="project" value="UniProtKB-EC"/>
</dbReference>
<name>A0A3L7AA31_9HYPH</name>
<keyword evidence="3 9" id="KW-0963">Cytoplasm</keyword>
<dbReference type="HAMAP" id="MF_00406">
    <property type="entry name" value="FabZ"/>
    <property type="match status" value="1"/>
</dbReference>
<protein>
    <recommendedName>
        <fullName evidence="9">3-hydroxyacyl-[acyl-carrier-protein] dehydratase FabZ</fullName>
        <ecNumber evidence="9">4.2.1.59</ecNumber>
    </recommendedName>
    <alternativeName>
        <fullName evidence="9">(3R)-hydroxymyristoyl-[acyl-carrier-protein] dehydratase</fullName>
        <shortName evidence="9">(3R)-hydroxymyristoyl-ACP dehydrase</shortName>
    </alternativeName>
    <alternativeName>
        <fullName evidence="9">Beta-hydroxyacyl-ACP dehydratase</fullName>
    </alternativeName>
</protein>
<evidence type="ECO:0000256" key="5">
    <source>
        <dbReference type="ARBA" id="ARBA00022556"/>
    </source>
</evidence>
<dbReference type="RefSeq" id="WP_121623991.1">
    <property type="nucleotide sequence ID" value="NZ_JACIIW010000008.1"/>
</dbReference>
<gene>
    <name evidence="9 10" type="primary">fabZ</name>
    <name evidence="10" type="ORF">D9R14_14195</name>
</gene>
<proteinExistence type="inferred from homology"/>
<evidence type="ECO:0000256" key="9">
    <source>
        <dbReference type="HAMAP-Rule" id="MF_00406"/>
    </source>
</evidence>
<dbReference type="NCBIfam" id="TIGR01750">
    <property type="entry name" value="fabZ"/>
    <property type="match status" value="1"/>
</dbReference>
<evidence type="ECO:0000256" key="8">
    <source>
        <dbReference type="ARBA" id="ARBA00025049"/>
    </source>
</evidence>
<dbReference type="PANTHER" id="PTHR30272:SF1">
    <property type="entry name" value="3-HYDROXYACYL-[ACYL-CARRIER-PROTEIN] DEHYDRATASE"/>
    <property type="match status" value="1"/>
</dbReference>
<evidence type="ECO:0000256" key="7">
    <source>
        <dbReference type="ARBA" id="ARBA00023239"/>
    </source>
</evidence>
<dbReference type="GO" id="GO:0006633">
    <property type="term" value="P:fatty acid biosynthetic process"/>
    <property type="evidence" value="ECO:0007669"/>
    <property type="project" value="UniProtKB-UniRule"/>
</dbReference>
<dbReference type="InterPro" id="IPR010084">
    <property type="entry name" value="FabZ"/>
</dbReference>